<reference evidence="6" key="1">
    <citation type="submission" date="2021-10" db="EMBL/GenBank/DDBJ databases">
        <title>Collection of gut derived symbiotic bacterial strains cultured from healthy donors.</title>
        <authorList>
            <person name="Lin H."/>
            <person name="Littmann E."/>
            <person name="Claire K."/>
            <person name="Pamer E."/>
        </authorList>
    </citation>
    <scope>NUCLEOTIDE SEQUENCE</scope>
    <source>
        <strain evidence="6">MSK.23.4</strain>
    </source>
</reference>
<dbReference type="InterPro" id="IPR001789">
    <property type="entry name" value="Sig_transdc_resp-reg_receiver"/>
</dbReference>
<proteinExistence type="predicted"/>
<feature type="modified residue" description="4-aspartylphosphate" evidence="3">
    <location>
        <position position="57"/>
    </location>
</feature>
<dbReference type="InterPro" id="IPR046947">
    <property type="entry name" value="LytR-like"/>
</dbReference>
<dbReference type="EMBL" id="JAJBNC010000028">
    <property type="protein sequence ID" value="MCB5495025.1"/>
    <property type="molecule type" value="Genomic_DNA"/>
</dbReference>
<evidence type="ECO:0000256" key="2">
    <source>
        <dbReference type="ARBA" id="ARBA00024867"/>
    </source>
</evidence>
<gene>
    <name evidence="6" type="ORF">LIQ10_15005</name>
</gene>
<dbReference type="AlphaFoldDB" id="A0AAJ1AZF2"/>
<dbReference type="PROSITE" id="PS50110">
    <property type="entry name" value="RESPONSE_REGULATORY"/>
    <property type="match status" value="1"/>
</dbReference>
<dbReference type="Gene3D" id="3.40.50.2300">
    <property type="match status" value="1"/>
</dbReference>
<dbReference type="PANTHER" id="PTHR37299:SF1">
    <property type="entry name" value="STAGE 0 SPORULATION PROTEIN A HOMOLOG"/>
    <property type="match status" value="1"/>
</dbReference>
<comment type="caution">
    <text evidence="6">The sequence shown here is derived from an EMBL/GenBank/DDBJ whole genome shotgun (WGS) entry which is preliminary data.</text>
</comment>
<dbReference type="CDD" id="cd00156">
    <property type="entry name" value="REC"/>
    <property type="match status" value="1"/>
</dbReference>
<dbReference type="SUPFAM" id="SSF52172">
    <property type="entry name" value="CheY-like"/>
    <property type="match status" value="1"/>
</dbReference>
<dbReference type="Pfam" id="PF00072">
    <property type="entry name" value="Response_reg"/>
    <property type="match status" value="1"/>
</dbReference>
<dbReference type="SMART" id="SM00448">
    <property type="entry name" value="REC"/>
    <property type="match status" value="1"/>
</dbReference>
<keyword evidence="3" id="KW-0597">Phosphoprotein</keyword>
<evidence type="ECO:0000259" key="5">
    <source>
        <dbReference type="PROSITE" id="PS50930"/>
    </source>
</evidence>
<dbReference type="Gene3D" id="2.40.50.1020">
    <property type="entry name" value="LytTr DNA-binding domain"/>
    <property type="match status" value="1"/>
</dbReference>
<evidence type="ECO:0000313" key="7">
    <source>
        <dbReference type="Proteomes" id="UP001297422"/>
    </source>
</evidence>
<comment type="function">
    <text evidence="2">May play the central regulatory role in sporulation. It may be an element of the effector pathway responsible for the activation of sporulation genes in response to nutritional stress. Spo0A may act in concert with spo0H (a sigma factor) to control the expression of some genes that are critical to the sporulation process.</text>
</comment>
<dbReference type="SMART" id="SM00850">
    <property type="entry name" value="LytTR"/>
    <property type="match status" value="1"/>
</dbReference>
<dbReference type="Pfam" id="PF04397">
    <property type="entry name" value="LytTR"/>
    <property type="match status" value="1"/>
</dbReference>
<feature type="domain" description="Response regulatory" evidence="4">
    <location>
        <begin position="3"/>
        <end position="120"/>
    </location>
</feature>
<dbReference type="RefSeq" id="WP_173879621.1">
    <property type="nucleotide sequence ID" value="NZ_JAAIMT010000029.1"/>
</dbReference>
<dbReference type="InterPro" id="IPR007492">
    <property type="entry name" value="LytTR_DNA-bd_dom"/>
</dbReference>
<name>A0AAJ1AZF2_MEDGN</name>
<evidence type="ECO:0000256" key="3">
    <source>
        <dbReference type="PROSITE-ProRule" id="PRU00169"/>
    </source>
</evidence>
<dbReference type="PANTHER" id="PTHR37299">
    <property type="entry name" value="TRANSCRIPTIONAL REGULATOR-RELATED"/>
    <property type="match status" value="1"/>
</dbReference>
<evidence type="ECO:0000259" key="4">
    <source>
        <dbReference type="PROSITE" id="PS50110"/>
    </source>
</evidence>
<keyword evidence="6" id="KW-0238">DNA-binding</keyword>
<dbReference type="InterPro" id="IPR011006">
    <property type="entry name" value="CheY-like_superfamily"/>
</dbReference>
<accession>A0AAJ1AZF2</accession>
<evidence type="ECO:0000256" key="1">
    <source>
        <dbReference type="ARBA" id="ARBA00018672"/>
    </source>
</evidence>
<protein>
    <recommendedName>
        <fullName evidence="1">Stage 0 sporulation protein A homolog</fullName>
    </recommendedName>
</protein>
<dbReference type="GO" id="GO:0000156">
    <property type="term" value="F:phosphorelay response regulator activity"/>
    <property type="evidence" value="ECO:0007669"/>
    <property type="project" value="InterPro"/>
</dbReference>
<evidence type="ECO:0000313" key="6">
    <source>
        <dbReference type="EMBL" id="MCB5495025.1"/>
    </source>
</evidence>
<organism evidence="6 7">
    <name type="scientific">Mediterraneibacter gnavus</name>
    <name type="common">Ruminococcus gnavus</name>
    <dbReference type="NCBI Taxonomy" id="33038"/>
    <lineage>
        <taxon>Bacteria</taxon>
        <taxon>Bacillati</taxon>
        <taxon>Bacillota</taxon>
        <taxon>Clostridia</taxon>
        <taxon>Lachnospirales</taxon>
        <taxon>Lachnospiraceae</taxon>
        <taxon>Mediterraneibacter</taxon>
    </lineage>
</organism>
<dbReference type="Proteomes" id="UP001297422">
    <property type="component" value="Unassembled WGS sequence"/>
</dbReference>
<dbReference type="GO" id="GO:0003677">
    <property type="term" value="F:DNA binding"/>
    <property type="evidence" value="ECO:0007669"/>
    <property type="project" value="UniProtKB-KW"/>
</dbReference>
<feature type="domain" description="HTH LytTR-type" evidence="5">
    <location>
        <begin position="131"/>
        <end position="230"/>
    </location>
</feature>
<dbReference type="PROSITE" id="PS50930">
    <property type="entry name" value="HTH_LYTTR"/>
    <property type="match status" value="1"/>
</dbReference>
<sequence length="236" mass="27652">MITVAVCDDSKPMVEAMREKLEEYGKETAHELRIFTFSSGEEFLENYSCKYDILFLDIKMNGMNGIQVAEKIREKDKKVIIIFLTSLIQYALDGYRVNAANYIIKPINKKRLKMEMDHWISELIQREEPFITVHNDSGIYKILLKSISYIETYNRNLMIHTTRGNILCYWKLREIESKISQYGFARNHASFLVNLYFVENIEKMDIKLSTGELIPIGKSKKKAFMQQLASYWGTQV</sequence>